<dbReference type="InterPro" id="IPR029058">
    <property type="entry name" value="AB_hydrolase_fold"/>
</dbReference>
<name>A0ABN2V206_9ACTN</name>
<reference evidence="1 2" key="1">
    <citation type="journal article" date="2019" name="Int. J. Syst. Evol. Microbiol.">
        <title>The Global Catalogue of Microorganisms (GCM) 10K type strain sequencing project: providing services to taxonomists for standard genome sequencing and annotation.</title>
        <authorList>
            <consortium name="The Broad Institute Genomics Platform"/>
            <consortium name="The Broad Institute Genome Sequencing Center for Infectious Disease"/>
            <person name="Wu L."/>
            <person name="Ma J."/>
        </authorList>
    </citation>
    <scope>NUCLEOTIDE SEQUENCE [LARGE SCALE GENOMIC DNA]</scope>
    <source>
        <strain evidence="1 2">JCM 16014</strain>
    </source>
</reference>
<protein>
    <recommendedName>
        <fullName evidence="3">Alpha/beta hydrolase</fullName>
    </recommendedName>
</protein>
<keyword evidence="2" id="KW-1185">Reference proteome</keyword>
<gene>
    <name evidence="1" type="ORF">GCM10009839_62570</name>
</gene>
<dbReference type="Proteomes" id="UP001500751">
    <property type="component" value="Unassembled WGS sequence"/>
</dbReference>
<comment type="caution">
    <text evidence="1">The sequence shown here is derived from an EMBL/GenBank/DDBJ whole genome shotgun (WGS) entry which is preliminary data.</text>
</comment>
<evidence type="ECO:0000313" key="2">
    <source>
        <dbReference type="Proteomes" id="UP001500751"/>
    </source>
</evidence>
<sequence>MGPRLVFVHGIGRPRVPEKELASWTAALAVGANKAAHPDFARALERGDIETRFAYYGDLFGKADGQGDGDDDALDEAEELILAELMAQVVEDRLDVPLDDEDSALLAYANSLARPPEEPQGLGELLRVAIDIAGTLVNIKPLRKGAQWATPHLMVFQLAQVARYLARSEPDQDGVTLDARIRARVTEALGDGPAIVVAHSLGSVVAFETLAEYAGLVDLFVTIGSPLAMRTVVLPRLRPRPPRTPATVRRWLNFWDRDDIFTGRPDLADDILPSESGVEADTARVDSDGLWVHTATKYLAQGDVAGPIAQRYAAAP</sequence>
<evidence type="ECO:0008006" key="3">
    <source>
        <dbReference type="Google" id="ProtNLM"/>
    </source>
</evidence>
<dbReference type="EMBL" id="BAAAQN010000045">
    <property type="protein sequence ID" value="GAA2048461.1"/>
    <property type="molecule type" value="Genomic_DNA"/>
</dbReference>
<proteinExistence type="predicted"/>
<evidence type="ECO:0000313" key="1">
    <source>
        <dbReference type="EMBL" id="GAA2048461.1"/>
    </source>
</evidence>
<dbReference type="SUPFAM" id="SSF53474">
    <property type="entry name" value="alpha/beta-Hydrolases"/>
    <property type="match status" value="1"/>
</dbReference>
<accession>A0ABN2V206</accession>
<dbReference type="Gene3D" id="3.40.50.1820">
    <property type="entry name" value="alpha/beta hydrolase"/>
    <property type="match status" value="1"/>
</dbReference>
<organism evidence="1 2">
    <name type="scientific">Catenulispora yoronensis</name>
    <dbReference type="NCBI Taxonomy" id="450799"/>
    <lineage>
        <taxon>Bacteria</taxon>
        <taxon>Bacillati</taxon>
        <taxon>Actinomycetota</taxon>
        <taxon>Actinomycetes</taxon>
        <taxon>Catenulisporales</taxon>
        <taxon>Catenulisporaceae</taxon>
        <taxon>Catenulispora</taxon>
    </lineage>
</organism>